<dbReference type="PANTHER" id="PTHR19856:SF0">
    <property type="entry name" value="WD REPEAT-CONTAINING PROTEIN 1"/>
    <property type="match status" value="1"/>
</dbReference>
<protein>
    <submittedName>
        <fullName evidence="5">Similar to S.cerevisiae protein AIP1 (Actin cortical patch component)</fullName>
    </submittedName>
</protein>
<gene>
    <name evidence="5" type="ORF">MSYG_1024</name>
</gene>
<dbReference type="Pfam" id="PF00400">
    <property type="entry name" value="WD40"/>
    <property type="match status" value="4"/>
</dbReference>
<dbReference type="PRINTS" id="PR00320">
    <property type="entry name" value="GPROTEINBRPT"/>
</dbReference>
<feature type="repeat" description="WD" evidence="3">
    <location>
        <begin position="71"/>
        <end position="112"/>
    </location>
</feature>
<dbReference type="InterPro" id="IPR036322">
    <property type="entry name" value="WD40_repeat_dom_sf"/>
</dbReference>
<evidence type="ECO:0000256" key="3">
    <source>
        <dbReference type="PROSITE-ProRule" id="PRU00221"/>
    </source>
</evidence>
<evidence type="ECO:0000259" key="4">
    <source>
        <dbReference type="Pfam" id="PF12894"/>
    </source>
</evidence>
<dbReference type="InterPro" id="IPR001680">
    <property type="entry name" value="WD40_rpt"/>
</dbReference>
<dbReference type="Gene3D" id="2.130.10.10">
    <property type="entry name" value="YVTN repeat-like/Quinoprotein amine dehydrogenase"/>
    <property type="match status" value="2"/>
</dbReference>
<dbReference type="PANTHER" id="PTHR19856">
    <property type="entry name" value="WD-REPEATCONTAINING PROTEIN WDR1"/>
    <property type="match status" value="1"/>
</dbReference>
<evidence type="ECO:0000256" key="2">
    <source>
        <dbReference type="ARBA" id="ARBA00022737"/>
    </source>
</evidence>
<dbReference type="InterPro" id="IPR019775">
    <property type="entry name" value="WD40_repeat_CS"/>
</dbReference>
<evidence type="ECO:0000313" key="5">
    <source>
        <dbReference type="EMBL" id="SHO76686.1"/>
    </source>
</evidence>
<feature type="repeat" description="WD" evidence="3">
    <location>
        <begin position="498"/>
        <end position="539"/>
    </location>
</feature>
<dbReference type="STRING" id="1230383.A0A1M8A2L7"/>
<dbReference type="AlphaFoldDB" id="A0A1M8A2L7"/>
<dbReference type="PROSITE" id="PS00678">
    <property type="entry name" value="WD_REPEATS_1"/>
    <property type="match status" value="1"/>
</dbReference>
<sequence>MVRRSVSRAQRTVHRATMSLTLASTYPPNPTNVRAQSTKLGASPQGDRVLYTQGRTVVLRDLHNVTRSVLYAQHTHPVTVARMSPSGFYVASGDASGKVRIWDIAGTEQFLKLEVAALGGRIHDLVWDGESKRVLVVGEGREKYAHAFHVDTGSSVGELHGHSKPVNAVAVRAQRPFKAVTGSDDGTVLFYTGVPFKYARTLSTHSRFVQDVAYAPNGATFASAGADGRLFLYDGTSGDVQGEFHTGPAHQGTIFALAYSPDSACIASASADGTVRVWDVARRTLLSEWRSDESDKVDAQQVGLVWTRENLLSLSFSGVLTVLSPAETIQVVSTLVGPCLGLTSLAALPGSAATLATASHDGHVYLYGTSGVERVPREDRLPGLLAISAGPDASLVVASLEDAVRTVQGAKISEPTPTTGQPRGMHVGPMHTYVLTEQGVDVVRPGAAHHTLASLGITGATAIAATGDGRLVALGTDTGPVHLFAVPDSGAWTHQGTLNGGRSAISALAFSPDGALLAVGEGNGKILVYHVSTQALHLSHWVFHTARVHSIAWSADSKYAVSASLDTHVYVWSVERPMKHTAYKNAHANGAYGAVWLDERTIASGGADGAVRQFTWAPALP</sequence>
<dbReference type="OrthoDB" id="2306at2759"/>
<dbReference type="InterPro" id="IPR015943">
    <property type="entry name" value="WD40/YVTN_repeat-like_dom_sf"/>
</dbReference>
<dbReference type="GO" id="GO:0030042">
    <property type="term" value="P:actin filament depolymerization"/>
    <property type="evidence" value="ECO:0007669"/>
    <property type="project" value="TreeGrafter"/>
</dbReference>
<dbReference type="InterPro" id="IPR020472">
    <property type="entry name" value="WD40_PAC1"/>
</dbReference>
<evidence type="ECO:0000256" key="1">
    <source>
        <dbReference type="ARBA" id="ARBA00022574"/>
    </source>
</evidence>
<dbReference type="VEuPathDB" id="FungiDB:MSYG_1024"/>
<name>A0A1M8A2L7_MALS4</name>
<dbReference type="SUPFAM" id="SSF50978">
    <property type="entry name" value="WD40 repeat-like"/>
    <property type="match status" value="2"/>
</dbReference>
<dbReference type="GO" id="GO:0030864">
    <property type="term" value="C:cortical actin cytoskeleton"/>
    <property type="evidence" value="ECO:0007669"/>
    <property type="project" value="TreeGrafter"/>
</dbReference>
<proteinExistence type="predicted"/>
<feature type="repeat" description="WD" evidence="3">
    <location>
        <begin position="202"/>
        <end position="234"/>
    </location>
</feature>
<organism evidence="5 6">
    <name type="scientific">Malassezia sympodialis (strain ATCC 42132)</name>
    <name type="common">Atopic eczema-associated yeast</name>
    <dbReference type="NCBI Taxonomy" id="1230383"/>
    <lineage>
        <taxon>Eukaryota</taxon>
        <taxon>Fungi</taxon>
        <taxon>Dikarya</taxon>
        <taxon>Basidiomycota</taxon>
        <taxon>Ustilaginomycotina</taxon>
        <taxon>Malasseziomycetes</taxon>
        <taxon>Malasseziales</taxon>
        <taxon>Malasseziaceae</taxon>
        <taxon>Malassezia</taxon>
    </lineage>
</organism>
<dbReference type="PROSITE" id="PS50294">
    <property type="entry name" value="WD_REPEATS_REGION"/>
    <property type="match status" value="4"/>
</dbReference>
<keyword evidence="6" id="KW-1185">Reference proteome</keyword>
<dbReference type="Proteomes" id="UP000186303">
    <property type="component" value="Chromosome 2"/>
</dbReference>
<dbReference type="PROSITE" id="PS50082">
    <property type="entry name" value="WD_REPEATS_2"/>
    <property type="match status" value="5"/>
</dbReference>
<dbReference type="Pfam" id="PF12894">
    <property type="entry name" value="ANAPC4_WD40"/>
    <property type="match status" value="1"/>
</dbReference>
<accession>A0A1M8A2L7</accession>
<dbReference type="SMART" id="SM00320">
    <property type="entry name" value="WD40"/>
    <property type="match status" value="8"/>
</dbReference>
<keyword evidence="2" id="KW-0677">Repeat</keyword>
<dbReference type="GO" id="GO:0051015">
    <property type="term" value="F:actin filament binding"/>
    <property type="evidence" value="ECO:0007669"/>
    <property type="project" value="TreeGrafter"/>
</dbReference>
<feature type="repeat" description="WD" evidence="3">
    <location>
        <begin position="247"/>
        <end position="288"/>
    </location>
</feature>
<dbReference type="InterPro" id="IPR024977">
    <property type="entry name" value="Apc4-like_WD40_dom"/>
</dbReference>
<dbReference type="OMA" id="FYQGPPF"/>
<evidence type="ECO:0000313" key="6">
    <source>
        <dbReference type="Proteomes" id="UP000186303"/>
    </source>
</evidence>
<dbReference type="EMBL" id="LT671822">
    <property type="protein sequence ID" value="SHO76686.1"/>
    <property type="molecule type" value="Genomic_DNA"/>
</dbReference>
<feature type="repeat" description="WD" evidence="3">
    <location>
        <begin position="544"/>
        <end position="575"/>
    </location>
</feature>
<dbReference type="FunFam" id="2.130.10.10:FF:000102">
    <property type="entry name" value="Actin-interacting protein 1"/>
    <property type="match status" value="1"/>
</dbReference>
<feature type="domain" description="Anaphase-promoting complex subunit 4-like WD40" evidence="4">
    <location>
        <begin position="471"/>
        <end position="555"/>
    </location>
</feature>
<keyword evidence="1 3" id="KW-0853">WD repeat</keyword>
<reference evidence="6" key="1">
    <citation type="journal article" date="2017" name="Nucleic Acids Res.">
        <title>Proteogenomics produces comprehensive and highly accurate protein-coding gene annotation in a complete genome assembly of Malassezia sympodialis.</title>
        <authorList>
            <person name="Zhu Y."/>
            <person name="Engstroem P.G."/>
            <person name="Tellgren-Roth C."/>
            <person name="Baudo C.D."/>
            <person name="Kennell J.C."/>
            <person name="Sun S."/>
            <person name="Billmyre R.B."/>
            <person name="Schroeder M.S."/>
            <person name="Andersson A."/>
            <person name="Holm T."/>
            <person name="Sigurgeirsson B."/>
            <person name="Wu G."/>
            <person name="Sankaranarayanan S.R."/>
            <person name="Siddharthan R."/>
            <person name="Sanyal K."/>
            <person name="Lundeberg J."/>
            <person name="Nystedt B."/>
            <person name="Boekhout T."/>
            <person name="Dawson T.L. Jr."/>
            <person name="Heitman J."/>
            <person name="Scheynius A."/>
            <person name="Lehtioe J."/>
        </authorList>
    </citation>
    <scope>NUCLEOTIDE SEQUENCE [LARGE SCALE GENOMIC DNA]</scope>
    <source>
        <strain evidence="6">ATCC 42132</strain>
    </source>
</reference>